<keyword evidence="2" id="KW-0812">Transmembrane</keyword>
<dbReference type="RefSeq" id="WP_380581474.1">
    <property type="nucleotide sequence ID" value="NZ_JBHSQJ010000031.1"/>
</dbReference>
<feature type="region of interest" description="Disordered" evidence="1">
    <location>
        <begin position="77"/>
        <end position="141"/>
    </location>
</feature>
<evidence type="ECO:0000256" key="2">
    <source>
        <dbReference type="SAM" id="Phobius"/>
    </source>
</evidence>
<evidence type="ECO:0000256" key="1">
    <source>
        <dbReference type="SAM" id="MobiDB-lite"/>
    </source>
</evidence>
<organism evidence="3 4">
    <name type="scientific">Streptacidiphilus monticola</name>
    <dbReference type="NCBI Taxonomy" id="2161674"/>
    <lineage>
        <taxon>Bacteria</taxon>
        <taxon>Bacillati</taxon>
        <taxon>Actinomycetota</taxon>
        <taxon>Actinomycetes</taxon>
        <taxon>Kitasatosporales</taxon>
        <taxon>Streptomycetaceae</taxon>
        <taxon>Streptacidiphilus</taxon>
    </lineage>
</organism>
<accession>A0ABW1G0X3</accession>
<name>A0ABW1G0X3_9ACTN</name>
<comment type="caution">
    <text evidence="3">The sequence shown here is derived from an EMBL/GenBank/DDBJ whole genome shotgun (WGS) entry which is preliminary data.</text>
</comment>
<evidence type="ECO:0000313" key="3">
    <source>
        <dbReference type="EMBL" id="MFC5907247.1"/>
    </source>
</evidence>
<feature type="compositionally biased region" description="Low complexity" evidence="1">
    <location>
        <begin position="120"/>
        <end position="141"/>
    </location>
</feature>
<feature type="transmembrane region" description="Helical" evidence="2">
    <location>
        <begin position="53"/>
        <end position="73"/>
    </location>
</feature>
<proteinExistence type="predicted"/>
<evidence type="ECO:0000313" key="4">
    <source>
        <dbReference type="Proteomes" id="UP001596174"/>
    </source>
</evidence>
<keyword evidence="2" id="KW-1133">Transmembrane helix</keyword>
<protein>
    <submittedName>
        <fullName evidence="3">Uncharacterized protein</fullName>
    </submittedName>
</protein>
<dbReference type="EMBL" id="JBHSQJ010000031">
    <property type="protein sequence ID" value="MFC5907247.1"/>
    <property type="molecule type" value="Genomic_DNA"/>
</dbReference>
<feature type="region of interest" description="Disordered" evidence="1">
    <location>
        <begin position="1"/>
        <end position="25"/>
    </location>
</feature>
<keyword evidence="4" id="KW-1185">Reference proteome</keyword>
<reference evidence="4" key="1">
    <citation type="journal article" date="2019" name="Int. J. Syst. Evol. Microbiol.">
        <title>The Global Catalogue of Microorganisms (GCM) 10K type strain sequencing project: providing services to taxonomists for standard genome sequencing and annotation.</title>
        <authorList>
            <consortium name="The Broad Institute Genomics Platform"/>
            <consortium name="The Broad Institute Genome Sequencing Center for Infectious Disease"/>
            <person name="Wu L."/>
            <person name="Ma J."/>
        </authorList>
    </citation>
    <scope>NUCLEOTIDE SEQUENCE [LARGE SCALE GENOMIC DNA]</scope>
    <source>
        <strain evidence="4">JCM 4816</strain>
    </source>
</reference>
<sequence>MTTTPTWDPFDRVHPVNPPGGTSSAAAEQAAAAVPTPVFVDHSGRRGRRLRGLGWLVGSVSVGFAVAMTAGLIGTQSQAPPMQVPANVDTTPPGQFLDAPVPTSPPSSKARRTHSGKGTGTKSRATATSSATGAARATAHH</sequence>
<dbReference type="Proteomes" id="UP001596174">
    <property type="component" value="Unassembled WGS sequence"/>
</dbReference>
<keyword evidence="2" id="KW-0472">Membrane</keyword>
<gene>
    <name evidence="3" type="ORF">ACFP3V_08450</name>
</gene>